<dbReference type="PANTHER" id="PTHR46623:SF6">
    <property type="entry name" value="ALPHA_BETA-HYDROLASES SUPERFAMILY PROTEIN"/>
    <property type="match status" value="1"/>
</dbReference>
<feature type="region of interest" description="Disordered" evidence="1">
    <location>
        <begin position="31"/>
        <end position="51"/>
    </location>
</feature>
<dbReference type="SUPFAM" id="SSF53474">
    <property type="entry name" value="alpha/beta-Hydrolases"/>
    <property type="match status" value="1"/>
</dbReference>
<dbReference type="InterPro" id="IPR029058">
    <property type="entry name" value="AB_hydrolase_fold"/>
</dbReference>
<dbReference type="GO" id="GO:0016787">
    <property type="term" value="F:hydrolase activity"/>
    <property type="evidence" value="ECO:0007669"/>
    <property type="project" value="InterPro"/>
</dbReference>
<dbReference type="InterPro" id="IPR051049">
    <property type="entry name" value="Dienelactone_hydrolase-like"/>
</dbReference>
<organism evidence="3 4">
    <name type="scientific">Candidatus Nitrosymbiomonas proteolyticus</name>
    <dbReference type="NCBI Taxonomy" id="2608984"/>
    <lineage>
        <taxon>Bacteria</taxon>
        <taxon>Bacillati</taxon>
        <taxon>Armatimonadota</taxon>
        <taxon>Armatimonadota incertae sedis</taxon>
        <taxon>Candidatus Nitrosymbiomonas</taxon>
    </lineage>
</organism>
<dbReference type="Pfam" id="PF01738">
    <property type="entry name" value="DLH"/>
    <property type="match status" value="1"/>
</dbReference>
<sequence length="282" mass="30082">MKIAFLILCAALIAGGCGKIGHLADAHASHGNDENQDWAKRQVESSPRHQEWVSIKHGDREVKSFVVYPEVSDKAPAVIVIHEIYGLSDWIMSVADRLAAEGYIAIAPDMLTGLAPGGGRTKDFADSSAIREAVTSLPADQVTADLDATANYVKALPAANGKIAVAGFCWGGTQSFRFASSRSDLSVAFVFYGTGPTDAKAVERIACPVYGFYGENDARVNATIPETESLMKSASKKFVAKIYDGAGHGFLRAGADPNSNPANKAAHDACWKDWLDLLKSSF</sequence>
<dbReference type="InterPro" id="IPR002925">
    <property type="entry name" value="Dienelactn_hydro"/>
</dbReference>
<reference evidence="3" key="1">
    <citation type="journal article" name="DNA Res.">
        <title>The physiological potential of anammox bacteria as revealed by their core genome structure.</title>
        <authorList>
            <person name="Okubo T."/>
            <person name="Toyoda A."/>
            <person name="Fukuhara K."/>
            <person name="Uchiyama I."/>
            <person name="Harigaya Y."/>
            <person name="Kuroiwa M."/>
            <person name="Suzuki T."/>
            <person name="Murakami Y."/>
            <person name="Suwa Y."/>
            <person name="Takami H."/>
        </authorList>
    </citation>
    <scope>NUCLEOTIDE SEQUENCE</scope>
    <source>
        <strain evidence="3">317325-2</strain>
    </source>
</reference>
<dbReference type="EMBL" id="AP021858">
    <property type="protein sequence ID" value="BBO23975.1"/>
    <property type="molecule type" value="Genomic_DNA"/>
</dbReference>
<feature type="domain" description="Dienelactone hydrolase" evidence="2">
    <location>
        <begin position="64"/>
        <end position="280"/>
    </location>
</feature>
<name>A0A809RHL6_9BACT</name>
<evidence type="ECO:0000256" key="1">
    <source>
        <dbReference type="SAM" id="MobiDB-lite"/>
    </source>
</evidence>
<dbReference type="PROSITE" id="PS51257">
    <property type="entry name" value="PROKAR_LIPOPROTEIN"/>
    <property type="match status" value="1"/>
</dbReference>
<dbReference type="Proteomes" id="UP000662873">
    <property type="component" value="Chromosome"/>
</dbReference>
<dbReference type="PANTHER" id="PTHR46623">
    <property type="entry name" value="CARBOXYMETHYLENEBUTENOLIDASE-RELATED"/>
    <property type="match status" value="1"/>
</dbReference>
<protein>
    <submittedName>
        <fullName evidence="3">Carboxymethylenebutenolidase</fullName>
    </submittedName>
</protein>
<accession>A0A809RHL6</accession>
<evidence type="ECO:0000313" key="4">
    <source>
        <dbReference type="Proteomes" id="UP000662873"/>
    </source>
</evidence>
<proteinExistence type="predicted"/>
<evidence type="ECO:0000313" key="3">
    <source>
        <dbReference type="EMBL" id="BBO23975.1"/>
    </source>
</evidence>
<dbReference type="Gene3D" id="3.40.50.1820">
    <property type="entry name" value="alpha/beta hydrolase"/>
    <property type="match status" value="1"/>
</dbReference>
<gene>
    <name evidence="3" type="ORF">NPRO_15700</name>
</gene>
<dbReference type="AlphaFoldDB" id="A0A809RHL6"/>
<evidence type="ECO:0000259" key="2">
    <source>
        <dbReference type="Pfam" id="PF01738"/>
    </source>
</evidence>
<dbReference type="KEGG" id="npy:NPRO_15700"/>